<proteinExistence type="predicted"/>
<comment type="subcellular location">
    <subcellularLocation>
        <location evidence="1">Nucleus</location>
    </subcellularLocation>
</comment>
<keyword evidence="10" id="KW-1185">Reference proteome</keyword>
<evidence type="ECO:0000259" key="8">
    <source>
        <dbReference type="PROSITE" id="PS51032"/>
    </source>
</evidence>
<evidence type="ECO:0000256" key="5">
    <source>
        <dbReference type="ARBA" id="ARBA00023163"/>
    </source>
</evidence>
<keyword evidence="3" id="KW-0805">Transcription regulation</keyword>
<evidence type="ECO:0000256" key="3">
    <source>
        <dbReference type="ARBA" id="ARBA00023015"/>
    </source>
</evidence>
<evidence type="ECO:0000256" key="7">
    <source>
        <dbReference type="SAM" id="Phobius"/>
    </source>
</evidence>
<evidence type="ECO:0000256" key="6">
    <source>
        <dbReference type="ARBA" id="ARBA00023242"/>
    </source>
</evidence>
<reference evidence="9" key="1">
    <citation type="submission" date="2022-04" db="EMBL/GenBank/DDBJ databases">
        <title>Carnegiea gigantea Genome sequencing and assembly v2.</title>
        <authorList>
            <person name="Copetti D."/>
            <person name="Sanderson M.J."/>
            <person name="Burquez A."/>
            <person name="Wojciechowski M.F."/>
        </authorList>
    </citation>
    <scope>NUCLEOTIDE SEQUENCE</scope>
    <source>
        <strain evidence="9">SGP5-SGP5p</strain>
        <tissue evidence="9">Aerial part</tissue>
    </source>
</reference>
<feature type="domain" description="AP2/ERF" evidence="8">
    <location>
        <begin position="93"/>
        <end position="152"/>
    </location>
</feature>
<dbReference type="PANTHER" id="PTHR31677:SF196">
    <property type="entry name" value="ETHYLENE-RESPONSIVE TRANSCRIPTION FACTOR ERF109"/>
    <property type="match status" value="1"/>
</dbReference>
<dbReference type="GO" id="GO:0009873">
    <property type="term" value="P:ethylene-activated signaling pathway"/>
    <property type="evidence" value="ECO:0007669"/>
    <property type="project" value="UniProtKB-KW"/>
</dbReference>
<sequence>MSQLEEHGGEEGGEDAIQEYCQSWVKRLFSDLDGEEVGVEVEYKSQNPSPHHYHSMDEQFSLYGSWQDLYFFDQRGSLFSSIIKEWREEVHPLDEGVRKSMWRPGEWEARVRGRNGRSRLCLGTFHTPDDAARAHDRAAFRFWGRRARLNFCEFGAPGHPSPAAHVSGCSASPEQIIKDDHITIQIHQLEDQETIPTATHEVRGHWAQTIATFRKKAMNTINRSTQGIPNELHVGLIGLTYQFMSMPWSNGRTRYILTVANALGFSFLLIGMVRRARKCRFANLLLFMGTLFSSGGILFSMSRDVHGLLGWFVPMACLFILVTAAVF</sequence>
<evidence type="ECO:0000256" key="2">
    <source>
        <dbReference type="ARBA" id="ARBA00022745"/>
    </source>
</evidence>
<dbReference type="GO" id="GO:0003677">
    <property type="term" value="F:DNA binding"/>
    <property type="evidence" value="ECO:0007669"/>
    <property type="project" value="UniProtKB-KW"/>
</dbReference>
<protein>
    <recommendedName>
        <fullName evidence="8">AP2/ERF domain-containing protein</fullName>
    </recommendedName>
</protein>
<dbReference type="InterPro" id="IPR016177">
    <property type="entry name" value="DNA-bd_dom_sf"/>
</dbReference>
<keyword evidence="7" id="KW-1133">Transmembrane helix</keyword>
<dbReference type="SMART" id="SM00380">
    <property type="entry name" value="AP2"/>
    <property type="match status" value="1"/>
</dbReference>
<evidence type="ECO:0000313" key="9">
    <source>
        <dbReference type="EMBL" id="KAJ8442061.1"/>
    </source>
</evidence>
<dbReference type="PANTHER" id="PTHR31677">
    <property type="entry name" value="AP2 DOMAIN CLASS TRANSCRIPTION FACTOR"/>
    <property type="match status" value="1"/>
</dbReference>
<keyword evidence="7" id="KW-0472">Membrane</keyword>
<keyword evidence="6" id="KW-0539">Nucleus</keyword>
<dbReference type="AlphaFoldDB" id="A0A9Q1KDD6"/>
<feature type="transmembrane region" description="Helical" evidence="7">
    <location>
        <begin position="284"/>
        <end position="302"/>
    </location>
</feature>
<dbReference type="EMBL" id="JAKOGI010000147">
    <property type="protein sequence ID" value="KAJ8442061.1"/>
    <property type="molecule type" value="Genomic_DNA"/>
</dbReference>
<dbReference type="PROSITE" id="PS51032">
    <property type="entry name" value="AP2_ERF"/>
    <property type="match status" value="1"/>
</dbReference>
<evidence type="ECO:0000256" key="1">
    <source>
        <dbReference type="ARBA" id="ARBA00004123"/>
    </source>
</evidence>
<name>A0A9Q1KDD6_9CARY</name>
<feature type="transmembrane region" description="Helical" evidence="7">
    <location>
        <begin position="255"/>
        <end position="272"/>
    </location>
</feature>
<evidence type="ECO:0000256" key="4">
    <source>
        <dbReference type="ARBA" id="ARBA00023125"/>
    </source>
</evidence>
<dbReference type="Proteomes" id="UP001153076">
    <property type="component" value="Unassembled WGS sequence"/>
</dbReference>
<gene>
    <name evidence="9" type="ORF">Cgig2_007899</name>
</gene>
<evidence type="ECO:0000313" key="10">
    <source>
        <dbReference type="Proteomes" id="UP001153076"/>
    </source>
</evidence>
<accession>A0A9Q1KDD6</accession>
<feature type="transmembrane region" description="Helical" evidence="7">
    <location>
        <begin position="308"/>
        <end position="326"/>
    </location>
</feature>
<dbReference type="GO" id="GO:0003700">
    <property type="term" value="F:DNA-binding transcription factor activity"/>
    <property type="evidence" value="ECO:0007669"/>
    <property type="project" value="InterPro"/>
</dbReference>
<keyword evidence="5" id="KW-0804">Transcription</keyword>
<keyword evidence="7" id="KW-0812">Transmembrane</keyword>
<organism evidence="9 10">
    <name type="scientific">Carnegiea gigantea</name>
    <dbReference type="NCBI Taxonomy" id="171969"/>
    <lineage>
        <taxon>Eukaryota</taxon>
        <taxon>Viridiplantae</taxon>
        <taxon>Streptophyta</taxon>
        <taxon>Embryophyta</taxon>
        <taxon>Tracheophyta</taxon>
        <taxon>Spermatophyta</taxon>
        <taxon>Magnoliopsida</taxon>
        <taxon>eudicotyledons</taxon>
        <taxon>Gunneridae</taxon>
        <taxon>Pentapetalae</taxon>
        <taxon>Caryophyllales</taxon>
        <taxon>Cactineae</taxon>
        <taxon>Cactaceae</taxon>
        <taxon>Cactoideae</taxon>
        <taxon>Echinocereeae</taxon>
        <taxon>Carnegiea</taxon>
    </lineage>
</organism>
<dbReference type="GO" id="GO:0005634">
    <property type="term" value="C:nucleus"/>
    <property type="evidence" value="ECO:0007669"/>
    <property type="project" value="UniProtKB-SubCell"/>
</dbReference>
<comment type="caution">
    <text evidence="9">The sequence shown here is derived from an EMBL/GenBank/DDBJ whole genome shotgun (WGS) entry which is preliminary data.</text>
</comment>
<keyword evidence="4" id="KW-0238">DNA-binding</keyword>
<dbReference type="Gene3D" id="3.30.730.10">
    <property type="entry name" value="AP2/ERF domain"/>
    <property type="match status" value="1"/>
</dbReference>
<dbReference type="SUPFAM" id="SSF54171">
    <property type="entry name" value="DNA-binding domain"/>
    <property type="match status" value="1"/>
</dbReference>
<dbReference type="InterPro" id="IPR001471">
    <property type="entry name" value="AP2/ERF_dom"/>
</dbReference>
<keyword evidence="2" id="KW-0936">Ethylene signaling pathway</keyword>
<dbReference type="InterPro" id="IPR036955">
    <property type="entry name" value="AP2/ERF_dom_sf"/>
</dbReference>